<name>A0A5N5K551_9ROSI</name>
<organism evidence="2 3">
    <name type="scientific">Salix brachista</name>
    <dbReference type="NCBI Taxonomy" id="2182728"/>
    <lineage>
        <taxon>Eukaryota</taxon>
        <taxon>Viridiplantae</taxon>
        <taxon>Streptophyta</taxon>
        <taxon>Embryophyta</taxon>
        <taxon>Tracheophyta</taxon>
        <taxon>Spermatophyta</taxon>
        <taxon>Magnoliopsida</taxon>
        <taxon>eudicotyledons</taxon>
        <taxon>Gunneridae</taxon>
        <taxon>Pentapetalae</taxon>
        <taxon>rosids</taxon>
        <taxon>fabids</taxon>
        <taxon>Malpighiales</taxon>
        <taxon>Salicaceae</taxon>
        <taxon>Saliceae</taxon>
        <taxon>Salix</taxon>
    </lineage>
</organism>
<keyword evidence="1" id="KW-0472">Membrane</keyword>
<accession>A0A5N5K551</accession>
<gene>
    <name evidence="2" type="ORF">DKX38_022394</name>
</gene>
<keyword evidence="3" id="KW-1185">Reference proteome</keyword>
<feature type="transmembrane region" description="Helical" evidence="1">
    <location>
        <begin position="20"/>
        <end position="51"/>
    </location>
</feature>
<protein>
    <submittedName>
        <fullName evidence="2">Uncharacterized protein</fullName>
    </submittedName>
</protein>
<evidence type="ECO:0000313" key="2">
    <source>
        <dbReference type="EMBL" id="KAB5524645.1"/>
    </source>
</evidence>
<comment type="caution">
    <text evidence="2">The sequence shown here is derived from an EMBL/GenBank/DDBJ whole genome shotgun (WGS) entry which is preliminary data.</text>
</comment>
<proteinExistence type="predicted"/>
<evidence type="ECO:0000256" key="1">
    <source>
        <dbReference type="SAM" id="Phobius"/>
    </source>
</evidence>
<dbReference type="AlphaFoldDB" id="A0A5N5K551"/>
<sequence length="78" mass="8976">MFDHLVFPVAVLSSSFKHFSFLAVLTLFVCMEACSLLMSPPLSIYICFYIAELCQFSVTIRTKCLWCLESQCCEIRSY</sequence>
<reference evidence="3" key="1">
    <citation type="journal article" date="2019" name="Gigascience">
        <title>De novo genome assembly of the endangered Acer yangbiense, a plant species with extremely small populations endemic to Yunnan Province, China.</title>
        <authorList>
            <person name="Yang J."/>
            <person name="Wariss H.M."/>
            <person name="Tao L."/>
            <person name="Zhang R."/>
            <person name="Yun Q."/>
            <person name="Hollingsworth P."/>
            <person name="Dao Z."/>
            <person name="Luo G."/>
            <person name="Guo H."/>
            <person name="Ma Y."/>
            <person name="Sun W."/>
        </authorList>
    </citation>
    <scope>NUCLEOTIDE SEQUENCE [LARGE SCALE GENOMIC DNA]</scope>
    <source>
        <strain evidence="3">cv. br00</strain>
    </source>
</reference>
<evidence type="ECO:0000313" key="3">
    <source>
        <dbReference type="Proteomes" id="UP000326939"/>
    </source>
</evidence>
<keyword evidence="1" id="KW-0812">Transmembrane</keyword>
<dbReference type="Proteomes" id="UP000326939">
    <property type="component" value="Chromosome 15"/>
</dbReference>
<keyword evidence="1" id="KW-1133">Transmembrane helix</keyword>
<dbReference type="EMBL" id="VDCV01000015">
    <property type="protein sequence ID" value="KAB5524645.1"/>
    <property type="molecule type" value="Genomic_DNA"/>
</dbReference>